<sequence>MNEELKLLINLQNLDFKILELERLKNNIPKEIEERKASLDSAEEEYKNKESEQKETQKTIRIKEGALNDEMEHLKKTQVKLNEVKTNKEYSAILSEIDSIKKNKDKFEEEIIMLLDSVELIKKGINEARKKVDAEKVAWEGIVKEKEKELKSLEEEIRKTQLERENIIGKTETKLVQVYQKLSDHKDKLAMAEVKNMSCQGCFIKVLPQKYNELKSGENIIFCSNCQRILYCQE</sequence>
<evidence type="ECO:0000256" key="1">
    <source>
        <dbReference type="SAM" id="Coils"/>
    </source>
</evidence>
<reference evidence="5 6" key="1">
    <citation type="journal article" date="2016" name="Nat. Commun.">
        <title>Thousands of microbial genomes shed light on interconnected biogeochemical processes in an aquifer system.</title>
        <authorList>
            <person name="Anantharaman K."/>
            <person name="Brown C.T."/>
            <person name="Hug L.A."/>
            <person name="Sharon I."/>
            <person name="Castelle C.J."/>
            <person name="Probst A.J."/>
            <person name="Thomas B.C."/>
            <person name="Singh A."/>
            <person name="Wilkins M.J."/>
            <person name="Karaoz U."/>
            <person name="Brodie E.L."/>
            <person name="Williams K.H."/>
            <person name="Hubbard S.S."/>
            <person name="Banfield J.F."/>
        </authorList>
    </citation>
    <scope>NUCLEOTIDE SEQUENCE [LARGE SCALE GENOMIC DNA]</scope>
</reference>
<dbReference type="InterPro" id="IPR052376">
    <property type="entry name" value="Oxidative_Scav/Glycosyltrans"/>
</dbReference>
<accession>A0A1F7SM81</accession>
<dbReference type="Gene3D" id="1.10.287.1490">
    <property type="match status" value="1"/>
</dbReference>
<feature type="coiled-coil region" evidence="1">
    <location>
        <begin position="136"/>
        <end position="170"/>
    </location>
</feature>
<evidence type="ECO:0000259" key="3">
    <source>
        <dbReference type="Pfam" id="PF02591"/>
    </source>
</evidence>
<proteinExistence type="predicted"/>
<dbReference type="PANTHER" id="PTHR39082:SF1">
    <property type="entry name" value="SCAVENGER RECEPTOR CLASS A MEMBER 3"/>
    <property type="match status" value="1"/>
</dbReference>
<evidence type="ECO:0000256" key="2">
    <source>
        <dbReference type="SAM" id="MobiDB-lite"/>
    </source>
</evidence>
<dbReference type="InterPro" id="IPR003743">
    <property type="entry name" value="Zf-RING_7"/>
</dbReference>
<organism evidence="5 6">
    <name type="scientific">Candidatus Schekmanbacteria bacterium RIFCSPLOWO2_12_FULL_38_15</name>
    <dbReference type="NCBI Taxonomy" id="1817883"/>
    <lineage>
        <taxon>Bacteria</taxon>
        <taxon>Candidatus Schekmaniibacteriota</taxon>
    </lineage>
</organism>
<dbReference type="Pfam" id="PF24481">
    <property type="entry name" value="CT398_CC"/>
    <property type="match status" value="1"/>
</dbReference>
<dbReference type="Proteomes" id="UP000178082">
    <property type="component" value="Unassembled WGS sequence"/>
</dbReference>
<dbReference type="AlphaFoldDB" id="A0A1F7SM81"/>
<dbReference type="STRING" id="1817883.A3G31_02015"/>
<evidence type="ECO:0000313" key="6">
    <source>
        <dbReference type="Proteomes" id="UP000178082"/>
    </source>
</evidence>
<feature type="region of interest" description="Disordered" evidence="2">
    <location>
        <begin position="35"/>
        <end position="60"/>
    </location>
</feature>
<feature type="domain" description="C4-type zinc ribbon" evidence="3">
    <location>
        <begin position="198"/>
        <end position="230"/>
    </location>
</feature>
<protein>
    <submittedName>
        <fullName evidence="5">Uncharacterized protein</fullName>
    </submittedName>
</protein>
<keyword evidence="1" id="KW-0175">Coiled coil</keyword>
<evidence type="ECO:0000259" key="4">
    <source>
        <dbReference type="Pfam" id="PF24481"/>
    </source>
</evidence>
<gene>
    <name evidence="5" type="ORF">A3G31_02015</name>
</gene>
<dbReference type="InterPro" id="IPR056003">
    <property type="entry name" value="CT398_CC_hairpin"/>
</dbReference>
<dbReference type="Pfam" id="PF02591">
    <property type="entry name" value="Zn_ribbon_9"/>
    <property type="match status" value="1"/>
</dbReference>
<evidence type="ECO:0000313" key="5">
    <source>
        <dbReference type="EMBL" id="OGL54876.1"/>
    </source>
</evidence>
<comment type="caution">
    <text evidence="5">The sequence shown here is derived from an EMBL/GenBank/DDBJ whole genome shotgun (WGS) entry which is preliminary data.</text>
</comment>
<dbReference type="PANTHER" id="PTHR39082">
    <property type="entry name" value="PHOSPHOLIPASE C-BETA-2-RELATED"/>
    <property type="match status" value="1"/>
</dbReference>
<feature type="domain" description="CT398-like coiled coil hairpin" evidence="4">
    <location>
        <begin position="11"/>
        <end position="185"/>
    </location>
</feature>
<dbReference type="EMBL" id="MGDI01000005">
    <property type="protein sequence ID" value="OGL54876.1"/>
    <property type="molecule type" value="Genomic_DNA"/>
</dbReference>
<name>A0A1F7SM81_9BACT</name>